<keyword evidence="9" id="KW-1015">Disulfide bond</keyword>
<comment type="catalytic activity">
    <reaction evidence="11">
        <text>(ethylene terephthalate)(n) + H2O = (ethylene terephthalate)(n-1) + 4-[(2-hydroxyethoxy)carbonyl]benzoate + H(+)</text>
        <dbReference type="Rhea" id="RHEA:49528"/>
        <dbReference type="Rhea" id="RHEA-COMP:12420"/>
        <dbReference type="Rhea" id="RHEA-COMP:12421"/>
        <dbReference type="ChEBI" id="CHEBI:15377"/>
        <dbReference type="ChEBI" id="CHEBI:15378"/>
        <dbReference type="ChEBI" id="CHEBI:131701"/>
        <dbReference type="ChEBI" id="CHEBI:131704"/>
        <dbReference type="EC" id="3.1.1.101"/>
    </reaction>
    <physiologicalReaction direction="left-to-right" evidence="11">
        <dbReference type="Rhea" id="RHEA:49529"/>
    </physiologicalReaction>
</comment>
<sequence>MRKSLRAIAVIAALVTGAMYAPAAQSAVSSAANPYQRGPAPTEASLKAERGPFQVAQKKVSAFSHPGIREGTIYYPTDTAQGPFGGIAVIPGFVSPELTVSWYGPRLASEGFVVMTLETTTGLDLPEARAAQLLAALDYLKKDTTVKDRLDPSRLAVMGWSMGGGGTLRAARQMPALKAAVPLAPWDVGVDFGDISVPTFLIGADNDFIAGTGAHAEPFYESIRNAEKAYLELENCGHFCFTVENETIAEYTIAWMKRWVDNDTRYNEILCPGPPGNSSAVQEYRSTCPF</sequence>
<dbReference type="InterPro" id="IPR029058">
    <property type="entry name" value="AB_hydrolase_fold"/>
</dbReference>
<evidence type="ECO:0000256" key="3">
    <source>
        <dbReference type="ARBA" id="ARBA00008645"/>
    </source>
</evidence>
<dbReference type="SUPFAM" id="SSF53474">
    <property type="entry name" value="alpha/beta-Hydrolases"/>
    <property type="match status" value="1"/>
</dbReference>
<reference evidence="18" key="1">
    <citation type="journal article" date="2019" name="Int. J. Syst. Evol. Microbiol.">
        <title>The Global Catalogue of Microorganisms (GCM) 10K type strain sequencing project: providing services to taxonomists for standard genome sequencing and annotation.</title>
        <authorList>
            <consortium name="The Broad Institute Genomics Platform"/>
            <consortium name="The Broad Institute Genome Sequencing Center for Infectious Disease"/>
            <person name="Wu L."/>
            <person name="Ma J."/>
        </authorList>
    </citation>
    <scope>NUCLEOTIDE SEQUENCE [LARGE SCALE GENOMIC DNA]</scope>
    <source>
        <strain evidence="18">JCM 16702</strain>
    </source>
</reference>
<dbReference type="Pfam" id="PF12740">
    <property type="entry name" value="PETase"/>
    <property type="match status" value="1"/>
</dbReference>
<feature type="signal peptide" evidence="15">
    <location>
        <begin position="1"/>
        <end position="23"/>
    </location>
</feature>
<evidence type="ECO:0000256" key="5">
    <source>
        <dbReference type="ARBA" id="ARBA00022487"/>
    </source>
</evidence>
<evidence type="ECO:0000256" key="8">
    <source>
        <dbReference type="ARBA" id="ARBA00022801"/>
    </source>
</evidence>
<evidence type="ECO:0000256" key="13">
    <source>
        <dbReference type="ARBA" id="ARBA00033780"/>
    </source>
</evidence>
<keyword evidence="18" id="KW-1185">Reference proteome</keyword>
<keyword evidence="7" id="KW-0574">Periplasm</keyword>
<evidence type="ECO:0000259" key="16">
    <source>
        <dbReference type="Pfam" id="PF12740"/>
    </source>
</evidence>
<evidence type="ECO:0000256" key="11">
    <source>
        <dbReference type="ARBA" id="ARBA00033707"/>
    </source>
</evidence>
<dbReference type="PANTHER" id="PTHR22946:SF9">
    <property type="entry name" value="POLYKETIDE TRANSFERASE AF380"/>
    <property type="match status" value="1"/>
</dbReference>
<keyword evidence="8" id="KW-0378">Hydrolase</keyword>
<evidence type="ECO:0000256" key="15">
    <source>
        <dbReference type="SAM" id="SignalP"/>
    </source>
</evidence>
<comment type="subcellular location">
    <subcellularLocation>
        <location evidence="1">Periplasm</location>
    </subcellularLocation>
    <subcellularLocation>
        <location evidence="2">Secreted</location>
    </subcellularLocation>
</comment>
<dbReference type="Gene3D" id="3.40.50.1820">
    <property type="entry name" value="alpha/beta hydrolase"/>
    <property type="match status" value="1"/>
</dbReference>
<evidence type="ECO:0000313" key="18">
    <source>
        <dbReference type="Proteomes" id="UP001500683"/>
    </source>
</evidence>
<evidence type="ECO:0000256" key="7">
    <source>
        <dbReference type="ARBA" id="ARBA00022764"/>
    </source>
</evidence>
<keyword evidence="15" id="KW-0732">Signal</keyword>
<organism evidence="17 18">
    <name type="scientific">Actinomadura miaoliensis</name>
    <dbReference type="NCBI Taxonomy" id="430685"/>
    <lineage>
        <taxon>Bacteria</taxon>
        <taxon>Bacillati</taxon>
        <taxon>Actinomycetota</taxon>
        <taxon>Actinomycetes</taxon>
        <taxon>Streptosporangiales</taxon>
        <taxon>Thermomonosporaceae</taxon>
        <taxon>Actinomadura</taxon>
    </lineage>
</organism>
<comment type="caution">
    <text evidence="17">The sequence shown here is derived from an EMBL/GenBank/DDBJ whole genome shotgun (WGS) entry which is preliminary data.</text>
</comment>
<evidence type="ECO:0000256" key="9">
    <source>
        <dbReference type="ARBA" id="ARBA00023157"/>
    </source>
</evidence>
<evidence type="ECO:0000256" key="10">
    <source>
        <dbReference type="ARBA" id="ARBA00033629"/>
    </source>
</evidence>
<dbReference type="EC" id="3.1.1.101" evidence="12"/>
<dbReference type="PANTHER" id="PTHR22946">
    <property type="entry name" value="DIENELACTONE HYDROLASE DOMAIN-CONTAINING PROTEIN-RELATED"/>
    <property type="match status" value="1"/>
</dbReference>
<evidence type="ECO:0000256" key="2">
    <source>
        <dbReference type="ARBA" id="ARBA00004613"/>
    </source>
</evidence>
<dbReference type="InterPro" id="IPR041127">
    <property type="entry name" value="PET_hydrolase/cutinase-like"/>
</dbReference>
<name>A0ABP7VCC9_9ACTN</name>
<evidence type="ECO:0000256" key="12">
    <source>
        <dbReference type="ARBA" id="ARBA00033764"/>
    </source>
</evidence>
<protein>
    <recommendedName>
        <fullName evidence="13">Poly(ethylene terephthalate) hydrolase</fullName>
        <ecNumber evidence="12">3.1.1.101</ecNumber>
        <ecNumber evidence="4">3.1.1.74</ecNumber>
    </recommendedName>
</protein>
<keyword evidence="6" id="KW-0964">Secreted</keyword>
<evidence type="ECO:0000256" key="1">
    <source>
        <dbReference type="ARBA" id="ARBA00004418"/>
    </source>
</evidence>
<comment type="catalytic activity">
    <reaction evidence="14">
        <text>cutin + H2O = cutin monomers.</text>
        <dbReference type="EC" id="3.1.1.74"/>
    </reaction>
</comment>
<keyword evidence="5" id="KW-0719">Serine esterase</keyword>
<dbReference type="EC" id="3.1.1.74" evidence="4"/>
<evidence type="ECO:0000256" key="4">
    <source>
        <dbReference type="ARBA" id="ARBA00013095"/>
    </source>
</evidence>
<dbReference type="EMBL" id="BAAAZG010000006">
    <property type="protein sequence ID" value="GAA4064324.1"/>
    <property type="molecule type" value="Genomic_DNA"/>
</dbReference>
<evidence type="ECO:0000256" key="14">
    <source>
        <dbReference type="ARBA" id="ARBA00034045"/>
    </source>
</evidence>
<dbReference type="Proteomes" id="UP001500683">
    <property type="component" value="Unassembled WGS sequence"/>
</dbReference>
<feature type="chain" id="PRO_5046301207" description="Poly(ethylene terephthalate) hydrolase" evidence="15">
    <location>
        <begin position="24"/>
        <end position="290"/>
    </location>
</feature>
<accession>A0ABP7VCC9</accession>
<evidence type="ECO:0000313" key="17">
    <source>
        <dbReference type="EMBL" id="GAA4064324.1"/>
    </source>
</evidence>
<proteinExistence type="inferred from homology"/>
<dbReference type="InterPro" id="IPR050261">
    <property type="entry name" value="FrsA_esterase"/>
</dbReference>
<comment type="catalytic activity">
    <reaction evidence="10">
        <text>a butanoate ester + H2O = an aliphatic alcohol + butanoate + H(+)</text>
        <dbReference type="Rhea" id="RHEA:47348"/>
        <dbReference type="ChEBI" id="CHEBI:2571"/>
        <dbReference type="ChEBI" id="CHEBI:15377"/>
        <dbReference type="ChEBI" id="CHEBI:15378"/>
        <dbReference type="ChEBI" id="CHEBI:17968"/>
        <dbReference type="ChEBI" id="CHEBI:50477"/>
    </reaction>
    <physiologicalReaction direction="left-to-right" evidence="10">
        <dbReference type="Rhea" id="RHEA:47349"/>
    </physiologicalReaction>
</comment>
<gene>
    <name evidence="17" type="ORF">GCM10022214_17710</name>
</gene>
<evidence type="ECO:0000256" key="6">
    <source>
        <dbReference type="ARBA" id="ARBA00022525"/>
    </source>
</evidence>
<comment type="similarity">
    <text evidence="3">Belongs to the AB hydrolase superfamily.</text>
</comment>
<dbReference type="RefSeq" id="WP_344943480.1">
    <property type="nucleotide sequence ID" value="NZ_BAAAZG010000006.1"/>
</dbReference>
<feature type="domain" description="PET hydrolase/cutinase-like" evidence="16">
    <location>
        <begin position="30"/>
        <end position="289"/>
    </location>
</feature>